<evidence type="ECO:0000313" key="2">
    <source>
        <dbReference type="Proteomes" id="UP001150581"/>
    </source>
</evidence>
<protein>
    <submittedName>
        <fullName evidence="1">ATP-binding cassette glutathione S-conjugate transporter ycf1</fullName>
    </submittedName>
</protein>
<comment type="caution">
    <text evidence="1">The sequence shown here is derived from an EMBL/GenBank/DDBJ whole genome shotgun (WGS) entry which is preliminary data.</text>
</comment>
<keyword evidence="1" id="KW-0547">Nucleotide-binding</keyword>
<gene>
    <name evidence="1" type="primary">YCF1_3</name>
    <name evidence="1" type="ORF">LPJ66_010902</name>
</gene>
<dbReference type="Proteomes" id="UP001150581">
    <property type="component" value="Unassembled WGS sequence"/>
</dbReference>
<reference evidence="1" key="1">
    <citation type="submission" date="2022-07" db="EMBL/GenBank/DDBJ databases">
        <title>Phylogenomic reconstructions and comparative analyses of Kickxellomycotina fungi.</title>
        <authorList>
            <person name="Reynolds N.K."/>
            <person name="Stajich J.E."/>
            <person name="Barry K."/>
            <person name="Grigoriev I.V."/>
            <person name="Crous P."/>
            <person name="Smith M.E."/>
        </authorList>
    </citation>
    <scope>NUCLEOTIDE SEQUENCE</scope>
    <source>
        <strain evidence="1">Benny 63K</strain>
    </source>
</reference>
<name>A0ACC1I6Z6_9FUNG</name>
<proteinExistence type="predicted"/>
<accession>A0ACC1I6Z6</accession>
<sequence length="155" mass="17808">MATYLPTYTYIEELEREAPAIIENSRPEPSWPQNGVIEFRNYNMRYRSELDLVIEDLSFTVGKNEKIGIAGRTGAGKSSITYALMRLVEPVNSHIIIDGIDTSEILQAKDPVLFEETIRDNLDPANEYTDDEVWAAIRANQIDDLRHKCLLEYRK</sequence>
<dbReference type="EMBL" id="JANBPG010003051">
    <property type="protein sequence ID" value="KAJ1883835.1"/>
    <property type="molecule type" value="Genomic_DNA"/>
</dbReference>
<keyword evidence="2" id="KW-1185">Reference proteome</keyword>
<organism evidence="1 2">
    <name type="scientific">Kickxella alabastrina</name>
    <dbReference type="NCBI Taxonomy" id="61397"/>
    <lineage>
        <taxon>Eukaryota</taxon>
        <taxon>Fungi</taxon>
        <taxon>Fungi incertae sedis</taxon>
        <taxon>Zoopagomycota</taxon>
        <taxon>Kickxellomycotina</taxon>
        <taxon>Kickxellomycetes</taxon>
        <taxon>Kickxellales</taxon>
        <taxon>Kickxellaceae</taxon>
        <taxon>Kickxella</taxon>
    </lineage>
</organism>
<keyword evidence="1" id="KW-0067">ATP-binding</keyword>
<evidence type="ECO:0000313" key="1">
    <source>
        <dbReference type="EMBL" id="KAJ1883835.1"/>
    </source>
</evidence>